<keyword evidence="2" id="KW-0238">DNA-binding</keyword>
<evidence type="ECO:0000256" key="2">
    <source>
        <dbReference type="ARBA" id="ARBA00023125"/>
    </source>
</evidence>
<dbReference type="GO" id="GO:0003700">
    <property type="term" value="F:DNA-binding transcription factor activity"/>
    <property type="evidence" value="ECO:0007669"/>
    <property type="project" value="InterPro"/>
</dbReference>
<dbReference type="HOGENOM" id="CLU_000445_81_1_9"/>
<evidence type="ECO:0000313" key="5">
    <source>
        <dbReference type="EMBL" id="EFW04184.1"/>
    </source>
</evidence>
<dbReference type="Gene3D" id="3.20.80.10">
    <property type="entry name" value="Regulatory factor, effector binding domain"/>
    <property type="match status" value="1"/>
</dbReference>
<evidence type="ECO:0000313" key="6">
    <source>
        <dbReference type="Proteomes" id="UP000003157"/>
    </source>
</evidence>
<dbReference type="RefSeq" id="WP_008789555.1">
    <property type="nucleotide sequence ID" value="NZ_AKCB01000001.1"/>
</dbReference>
<keyword evidence="1" id="KW-0805">Transcription regulation</keyword>
<dbReference type="STRING" id="100884.GCA_000269565_00119"/>
<dbReference type="Proteomes" id="UP000003157">
    <property type="component" value="Unassembled WGS sequence"/>
</dbReference>
<name>E7GCH5_9FIRM</name>
<dbReference type="SMART" id="SM00342">
    <property type="entry name" value="HTH_ARAC"/>
    <property type="match status" value="1"/>
</dbReference>
<dbReference type="InterPro" id="IPR029441">
    <property type="entry name" value="Cass2"/>
</dbReference>
<reference evidence="5 6" key="1">
    <citation type="submission" date="2010-12" db="EMBL/GenBank/DDBJ databases">
        <title>The Genome Sequence of Coprobacillus sp. strain 29_1.</title>
        <authorList>
            <consortium name="The Broad Institute Genome Sequencing Platform"/>
            <person name="Earl A."/>
            <person name="Ward D."/>
            <person name="Feldgarden M."/>
            <person name="Gevers D."/>
            <person name="Daigneault M."/>
            <person name="Sibley C.D."/>
            <person name="White A."/>
            <person name="Strauss J."/>
            <person name="Allen-Vercoe E."/>
            <person name="Young S.K."/>
            <person name="Zeng Q."/>
            <person name="Gargeya S."/>
            <person name="Fitzgerald M."/>
            <person name="Haas B."/>
            <person name="Abouelleil A."/>
            <person name="Alvarado L."/>
            <person name="Arachchi H.M."/>
            <person name="Berlin A."/>
            <person name="Brown A."/>
            <person name="Chapman S.B."/>
            <person name="Chen Z."/>
            <person name="Dunbar C."/>
            <person name="Freedman E."/>
            <person name="Gearin G."/>
            <person name="Gellesch M."/>
            <person name="Goldberg J."/>
            <person name="Griggs A."/>
            <person name="Gujja S."/>
            <person name="Heilman E."/>
            <person name="Heiman D."/>
            <person name="Howarth C."/>
            <person name="Larson L."/>
            <person name="Lui A."/>
            <person name="MacDonald P.J.P."/>
            <person name="Mehta T."/>
            <person name="Montmayeur A."/>
            <person name="Murphy C."/>
            <person name="Neiman D."/>
            <person name="Pearson M."/>
            <person name="Priest M."/>
            <person name="Roberts A."/>
            <person name="Saif S."/>
            <person name="Shea T."/>
            <person name="Shenoy N."/>
            <person name="Sisk P."/>
            <person name="Stolte C."/>
            <person name="Sykes S."/>
            <person name="White J."/>
            <person name="Yandava C."/>
            <person name="Nusbaum C."/>
            <person name="Birren B."/>
        </authorList>
    </citation>
    <scope>NUCLEOTIDE SEQUENCE [LARGE SCALE GENOMIC DNA]</scope>
    <source>
        <strain evidence="5 6">29_1</strain>
    </source>
</reference>
<dbReference type="EMBL" id="ADKX01000039">
    <property type="protein sequence ID" value="EFW04184.1"/>
    <property type="molecule type" value="Genomic_DNA"/>
</dbReference>
<evidence type="ECO:0000256" key="1">
    <source>
        <dbReference type="ARBA" id="ARBA00023015"/>
    </source>
</evidence>
<gene>
    <name evidence="5" type="ORF">HMPREF9488_02467</name>
</gene>
<evidence type="ECO:0000259" key="4">
    <source>
        <dbReference type="PROSITE" id="PS01124"/>
    </source>
</evidence>
<dbReference type="Pfam" id="PF12833">
    <property type="entry name" value="HTH_18"/>
    <property type="match status" value="1"/>
</dbReference>
<dbReference type="InterPro" id="IPR010499">
    <property type="entry name" value="AraC_E-bd"/>
</dbReference>
<keyword evidence="6" id="KW-1185">Reference proteome</keyword>
<dbReference type="OrthoDB" id="9801123at2"/>
<dbReference type="InterPro" id="IPR018060">
    <property type="entry name" value="HTH_AraC"/>
</dbReference>
<dbReference type="eggNOG" id="COG2207">
    <property type="taxonomic scope" value="Bacteria"/>
</dbReference>
<feature type="domain" description="HTH araC/xylS-type" evidence="4">
    <location>
        <begin position="8"/>
        <end position="109"/>
    </location>
</feature>
<dbReference type="InterPro" id="IPR011256">
    <property type="entry name" value="Reg_factor_effector_dom_sf"/>
</dbReference>
<organism evidence="5 6">
    <name type="scientific">Coprobacillus cateniformis</name>
    <dbReference type="NCBI Taxonomy" id="100884"/>
    <lineage>
        <taxon>Bacteria</taxon>
        <taxon>Bacillati</taxon>
        <taxon>Bacillota</taxon>
        <taxon>Erysipelotrichia</taxon>
        <taxon>Erysipelotrichales</taxon>
        <taxon>Coprobacillaceae</taxon>
        <taxon>Coprobacillus</taxon>
    </lineage>
</organism>
<dbReference type="InterPro" id="IPR009057">
    <property type="entry name" value="Homeodomain-like_sf"/>
</dbReference>
<dbReference type="PROSITE" id="PS01124">
    <property type="entry name" value="HTH_ARAC_FAMILY_2"/>
    <property type="match status" value="1"/>
</dbReference>
<dbReference type="InterPro" id="IPR050959">
    <property type="entry name" value="MarA-like"/>
</dbReference>
<dbReference type="Pfam" id="PF14526">
    <property type="entry name" value="Cass2"/>
    <property type="match status" value="1"/>
</dbReference>
<dbReference type="Gene3D" id="1.10.10.60">
    <property type="entry name" value="Homeodomain-like"/>
    <property type="match status" value="2"/>
</dbReference>
<dbReference type="PANTHER" id="PTHR47504">
    <property type="entry name" value="RIGHT ORIGIN-BINDING PROTEIN"/>
    <property type="match status" value="1"/>
</dbReference>
<keyword evidence="3" id="KW-0804">Transcription</keyword>
<evidence type="ECO:0000256" key="3">
    <source>
        <dbReference type="ARBA" id="ARBA00023163"/>
    </source>
</evidence>
<dbReference type="GO" id="GO:0043565">
    <property type="term" value="F:sequence-specific DNA binding"/>
    <property type="evidence" value="ECO:0007669"/>
    <property type="project" value="InterPro"/>
</dbReference>
<dbReference type="GeneID" id="78228052"/>
<dbReference type="SUPFAM" id="SSF55136">
    <property type="entry name" value="Probable bacterial effector-binding domain"/>
    <property type="match status" value="1"/>
</dbReference>
<protein>
    <recommendedName>
        <fullName evidence="4">HTH araC/xylS-type domain-containing protein</fullName>
    </recommendedName>
</protein>
<dbReference type="SUPFAM" id="SSF46689">
    <property type="entry name" value="Homeodomain-like"/>
    <property type="match status" value="1"/>
</dbReference>
<dbReference type="PANTHER" id="PTHR47504:SF5">
    <property type="entry name" value="RIGHT ORIGIN-BINDING PROTEIN"/>
    <property type="match status" value="1"/>
</dbReference>
<dbReference type="eggNOG" id="COG3708">
    <property type="taxonomic scope" value="Bacteria"/>
</dbReference>
<sequence length="294" mass="34758">MKWNDRFHEVIEYIEICLQQYHEDISVKDIESIMDCSYDLFQKMFSYQCGLGFSEYIRNRKMTLAGYDLKSTDLKVIEISYKYGYESPTSFTKAFQTFHGVSPSIARKNEVMLKTYPKMKLNLKKSYPWFLERKEKMRIIGKSIELVKEDLNNEQLIPAFWSQCFQDGTFAQLVEMDESSRKGCFGLFCNHQDKTKIKYMLGVISSCQNDHYETYTLPHATWAVFECCGRMPQAIQDGWRYLEQEWFAEYPFQHAGYPEMEWHSQGNGFSDNYLSEIWIPIIEEENENGSFGLL</sequence>
<accession>E7GCH5</accession>
<comment type="caution">
    <text evidence="5">The sequence shown here is derived from an EMBL/GenBank/DDBJ whole genome shotgun (WGS) entry which is preliminary data.</text>
</comment>
<dbReference type="AlphaFoldDB" id="E7GCH5"/>
<dbReference type="SMART" id="SM00871">
    <property type="entry name" value="AraC_E_bind"/>
    <property type="match status" value="1"/>
</dbReference>
<proteinExistence type="predicted"/>